<keyword evidence="9 10" id="KW-0807">Transducer</keyword>
<feature type="transmembrane region" description="Helical" evidence="10">
    <location>
        <begin position="41"/>
        <end position="62"/>
    </location>
</feature>
<dbReference type="PANTHER" id="PTHR21137">
    <property type="entry name" value="ODORANT RECEPTOR"/>
    <property type="match status" value="1"/>
</dbReference>
<dbReference type="PANTHER" id="PTHR21137:SF35">
    <property type="entry name" value="ODORANT RECEPTOR 19A-RELATED"/>
    <property type="match status" value="1"/>
</dbReference>
<comment type="similarity">
    <text evidence="10">Belongs to the insect chemoreceptor superfamily. Heteromeric odorant receptor channel (TC 1.A.69) family.</text>
</comment>
<dbReference type="GO" id="GO:0005886">
    <property type="term" value="C:plasma membrane"/>
    <property type="evidence" value="ECO:0007669"/>
    <property type="project" value="UniProtKB-SubCell"/>
</dbReference>
<feature type="transmembrane region" description="Helical" evidence="10">
    <location>
        <begin position="68"/>
        <end position="88"/>
    </location>
</feature>
<evidence type="ECO:0000256" key="5">
    <source>
        <dbReference type="ARBA" id="ARBA00022725"/>
    </source>
</evidence>
<keyword evidence="7 10" id="KW-0472">Membrane</keyword>
<comment type="caution">
    <text evidence="10">Lacks conserved residue(s) required for the propagation of feature annotation.</text>
</comment>
<reference evidence="11" key="1">
    <citation type="submission" date="2014-09" db="EMBL/GenBank/DDBJ databases">
        <title>Pheromone receptor evolution in the cryptic leafroller species, Planotortrix octo and P. excessana.</title>
        <authorList>
            <person name="Steinwender B."/>
            <person name="Thrimawithana A.H."/>
            <person name="Crowhurst R.N."/>
            <person name="Newcomb R.D."/>
        </authorList>
    </citation>
    <scope>NUCLEOTIDE SEQUENCE</scope>
</reference>
<evidence type="ECO:0000313" key="11">
    <source>
        <dbReference type="EMBL" id="AJE25890.1"/>
    </source>
</evidence>
<accession>A0A0B5CN02</accession>
<keyword evidence="6 10" id="KW-1133">Transmembrane helix</keyword>
<dbReference type="InterPro" id="IPR004117">
    <property type="entry name" value="7tm6_olfct_rcpt"/>
</dbReference>
<evidence type="ECO:0000256" key="9">
    <source>
        <dbReference type="ARBA" id="ARBA00023224"/>
    </source>
</evidence>
<keyword evidence="3 10" id="KW-0716">Sensory transduction</keyword>
<keyword evidence="5 10" id="KW-0552">Olfaction</keyword>
<name>A0A0B5CN02_9NEOP</name>
<dbReference type="GO" id="GO:0004984">
    <property type="term" value="F:olfactory receptor activity"/>
    <property type="evidence" value="ECO:0007669"/>
    <property type="project" value="InterPro"/>
</dbReference>
<evidence type="ECO:0000256" key="8">
    <source>
        <dbReference type="ARBA" id="ARBA00023170"/>
    </source>
</evidence>
<evidence type="ECO:0000256" key="7">
    <source>
        <dbReference type="ARBA" id="ARBA00023136"/>
    </source>
</evidence>
<feature type="transmembrane region" description="Helical" evidence="10">
    <location>
        <begin position="132"/>
        <end position="154"/>
    </location>
</feature>
<keyword evidence="2" id="KW-1003">Cell membrane</keyword>
<dbReference type="GO" id="GO:0007165">
    <property type="term" value="P:signal transduction"/>
    <property type="evidence" value="ECO:0007669"/>
    <property type="project" value="UniProtKB-KW"/>
</dbReference>
<keyword evidence="8 10" id="KW-0675">Receptor</keyword>
<evidence type="ECO:0000256" key="2">
    <source>
        <dbReference type="ARBA" id="ARBA00022475"/>
    </source>
</evidence>
<organism evidence="11">
    <name type="scientific">Planotortrix excessana</name>
    <name type="common">greenheaded leafroller</name>
    <dbReference type="NCBI Taxonomy" id="65035"/>
    <lineage>
        <taxon>Eukaryota</taxon>
        <taxon>Metazoa</taxon>
        <taxon>Ecdysozoa</taxon>
        <taxon>Arthropoda</taxon>
        <taxon>Hexapoda</taxon>
        <taxon>Insecta</taxon>
        <taxon>Pterygota</taxon>
        <taxon>Neoptera</taxon>
        <taxon>Endopterygota</taxon>
        <taxon>Lepidoptera</taxon>
        <taxon>Glossata</taxon>
        <taxon>Ditrysia</taxon>
        <taxon>Tortricoidea</taxon>
        <taxon>Tortricidae</taxon>
        <taxon>Tortricinae</taxon>
        <taxon>Planotortrix</taxon>
    </lineage>
</organism>
<evidence type="ECO:0000256" key="3">
    <source>
        <dbReference type="ARBA" id="ARBA00022606"/>
    </source>
</evidence>
<dbReference type="AlphaFoldDB" id="A0A0B5CN02"/>
<dbReference type="Pfam" id="PF02949">
    <property type="entry name" value="7tm_6"/>
    <property type="match status" value="1"/>
</dbReference>
<dbReference type="EMBL" id="KM678317">
    <property type="protein sequence ID" value="AJE25890.1"/>
    <property type="molecule type" value="mRNA"/>
</dbReference>
<evidence type="ECO:0000256" key="1">
    <source>
        <dbReference type="ARBA" id="ARBA00004651"/>
    </source>
</evidence>
<feature type="transmembrane region" description="Helical" evidence="10">
    <location>
        <begin position="320"/>
        <end position="342"/>
    </location>
</feature>
<protein>
    <recommendedName>
        <fullName evidence="10">Odorant receptor</fullName>
    </recommendedName>
</protein>
<proteinExistence type="evidence at transcript level"/>
<evidence type="ECO:0000256" key="6">
    <source>
        <dbReference type="ARBA" id="ARBA00022989"/>
    </source>
</evidence>
<keyword evidence="4 10" id="KW-0812">Transmembrane</keyword>
<comment type="subcellular location">
    <subcellularLocation>
        <location evidence="1 10">Cell membrane</location>
        <topology evidence="1 10">Multi-pass membrane protein</topology>
    </subcellularLocation>
</comment>
<evidence type="ECO:0000256" key="4">
    <source>
        <dbReference type="ARBA" id="ARBA00022692"/>
    </source>
</evidence>
<evidence type="ECO:0000256" key="10">
    <source>
        <dbReference type="RuleBase" id="RU351113"/>
    </source>
</evidence>
<dbReference type="GO" id="GO:0005549">
    <property type="term" value="F:odorant binding"/>
    <property type="evidence" value="ECO:0007669"/>
    <property type="project" value="InterPro"/>
</dbReference>
<sequence length="415" mass="47383">MDAFDSSYLKRIRFSLRTVGAWPNHVFEDLPTSKLAAISRYGYTSFLFTICCIGMVAQAMYLVNNKGILPFIDLGQSCVTLLLCLVYIQRTTLPIQTAYQETIKEFVLKFNLIHHKNTTDFSAKMYDKVNRICEITSIVAHIQFLMSAFMFNIAPLCLNYRAGMLSSERPANVTFDYSVYYALPFDQNNGIWFTIITVYNAYVSYNLACIFACHDLLICLFVFHIWGHLTIVEHKLNCFPRPRIHVGSKIVPLRYSNEENKEVAAELKEIIKYYIMIKQFITKTSDTYSVTLCVYLGFHLVSDCILLLECSTLEVEALAKYGVLTLVVYQLLIQLSVVFELISSKSDCLPDAVYGVPWECMDDGNRRSVLILLQIVQQPMPLKACGMVPIGVQTMLAILKTSFSYFLMLRTFANN</sequence>